<keyword evidence="9" id="KW-1185">Reference proteome</keyword>
<reference evidence="8 9" key="1">
    <citation type="submission" date="2017-06" db="EMBL/GenBank/DDBJ databases">
        <authorList>
            <person name="Kim H.J."/>
            <person name="Triplett B.A."/>
        </authorList>
    </citation>
    <scope>NUCLEOTIDE SEQUENCE [LARGE SCALE GENOMIC DNA]</scope>
    <source>
        <strain evidence="8 9">U15</strain>
    </source>
</reference>
<keyword evidence="4 7" id="KW-0573">Peptidoglycan synthesis</keyword>
<evidence type="ECO:0000256" key="6">
    <source>
        <dbReference type="ARBA" id="ARBA00023316"/>
    </source>
</evidence>
<evidence type="ECO:0000256" key="3">
    <source>
        <dbReference type="ARBA" id="ARBA00022960"/>
    </source>
</evidence>
<evidence type="ECO:0000256" key="5">
    <source>
        <dbReference type="ARBA" id="ARBA00023235"/>
    </source>
</evidence>
<dbReference type="GO" id="GO:0008360">
    <property type="term" value="P:regulation of cell shape"/>
    <property type="evidence" value="ECO:0007669"/>
    <property type="project" value="UniProtKB-KW"/>
</dbReference>
<keyword evidence="3 7" id="KW-0133">Cell shape</keyword>
<keyword evidence="6 7" id="KW-0961">Cell wall biogenesis/degradation</keyword>
<dbReference type="Gene3D" id="3.40.50.1860">
    <property type="match status" value="2"/>
</dbReference>
<dbReference type="GO" id="GO:0071555">
    <property type="term" value="P:cell wall organization"/>
    <property type="evidence" value="ECO:0007669"/>
    <property type="project" value="UniProtKB-KW"/>
</dbReference>
<dbReference type="Proteomes" id="UP000198284">
    <property type="component" value="Unassembled WGS sequence"/>
</dbReference>
<dbReference type="EC" id="5.1.1.3" evidence="2 7"/>
<dbReference type="EMBL" id="FZOT01000002">
    <property type="protein sequence ID" value="SNS34096.1"/>
    <property type="molecule type" value="Genomic_DNA"/>
</dbReference>
<protein>
    <recommendedName>
        <fullName evidence="2 7">Glutamate racemase</fullName>
        <ecNumber evidence="2 7">5.1.1.3</ecNumber>
    </recommendedName>
</protein>
<dbReference type="InterPro" id="IPR015942">
    <property type="entry name" value="Asp/Glu/hydantoin_racemase"/>
</dbReference>
<dbReference type="InterPro" id="IPR004391">
    <property type="entry name" value="Glu_race"/>
</dbReference>
<organism evidence="8 9">
    <name type="scientific">Noviherbaspirillum humi</name>
    <dbReference type="NCBI Taxonomy" id="1688639"/>
    <lineage>
        <taxon>Bacteria</taxon>
        <taxon>Pseudomonadati</taxon>
        <taxon>Pseudomonadota</taxon>
        <taxon>Betaproteobacteria</taxon>
        <taxon>Burkholderiales</taxon>
        <taxon>Oxalobacteraceae</taxon>
        <taxon>Noviherbaspirillum</taxon>
    </lineage>
</organism>
<dbReference type="PROSITE" id="PS00924">
    <property type="entry name" value="ASP_GLU_RACEMASE_2"/>
    <property type="match status" value="1"/>
</dbReference>
<dbReference type="GO" id="GO:0009252">
    <property type="term" value="P:peptidoglycan biosynthetic process"/>
    <property type="evidence" value="ECO:0007669"/>
    <property type="project" value="UniProtKB-UniRule"/>
</dbReference>
<evidence type="ECO:0000256" key="4">
    <source>
        <dbReference type="ARBA" id="ARBA00022984"/>
    </source>
</evidence>
<dbReference type="UniPathway" id="UPA00219"/>
<dbReference type="AlphaFoldDB" id="A0A239DNL2"/>
<dbReference type="InterPro" id="IPR001920">
    <property type="entry name" value="Asp/Glu_race"/>
</dbReference>
<feature type="active site" description="Proton donor/acceptor" evidence="7">
    <location>
        <position position="94"/>
    </location>
</feature>
<dbReference type="InterPro" id="IPR033134">
    <property type="entry name" value="Asp/Glu_racemase_AS_2"/>
</dbReference>
<proteinExistence type="inferred from homology"/>
<dbReference type="InterPro" id="IPR018187">
    <property type="entry name" value="Asp/Glu_racemase_AS_1"/>
</dbReference>
<dbReference type="PANTHER" id="PTHR21198:SF2">
    <property type="entry name" value="GLUTAMATE RACEMASE"/>
    <property type="match status" value="1"/>
</dbReference>
<dbReference type="Pfam" id="PF01177">
    <property type="entry name" value="Asp_Glu_race"/>
    <property type="match status" value="1"/>
</dbReference>
<comment type="catalytic activity">
    <reaction evidence="1 7">
        <text>L-glutamate = D-glutamate</text>
        <dbReference type="Rhea" id="RHEA:12813"/>
        <dbReference type="ChEBI" id="CHEBI:29985"/>
        <dbReference type="ChEBI" id="CHEBI:29986"/>
        <dbReference type="EC" id="5.1.1.3"/>
    </reaction>
</comment>
<comment type="similarity">
    <text evidence="7">Belongs to the aspartate/glutamate racemases family.</text>
</comment>
<feature type="binding site" evidence="7">
    <location>
        <begin position="31"/>
        <end position="32"/>
    </location>
    <ligand>
        <name>substrate</name>
    </ligand>
</feature>
<evidence type="ECO:0000256" key="2">
    <source>
        <dbReference type="ARBA" id="ARBA00013090"/>
    </source>
</evidence>
<evidence type="ECO:0000256" key="1">
    <source>
        <dbReference type="ARBA" id="ARBA00001602"/>
    </source>
</evidence>
<comment type="function">
    <text evidence="7">Provides the (R)-glutamate required for cell wall biosynthesis.</text>
</comment>
<comment type="pathway">
    <text evidence="7">Cell wall biogenesis; peptidoglycan biosynthesis.</text>
</comment>
<name>A0A239DNL2_9BURK</name>
<feature type="binding site" evidence="7">
    <location>
        <begin position="63"/>
        <end position="64"/>
    </location>
    <ligand>
        <name>substrate</name>
    </ligand>
</feature>
<dbReference type="NCBIfam" id="TIGR00067">
    <property type="entry name" value="glut_race"/>
    <property type="match status" value="1"/>
</dbReference>
<dbReference type="HAMAP" id="MF_00258">
    <property type="entry name" value="Glu_racemase"/>
    <property type="match status" value="1"/>
</dbReference>
<dbReference type="PANTHER" id="PTHR21198">
    <property type="entry name" value="GLUTAMATE RACEMASE"/>
    <property type="match status" value="1"/>
</dbReference>
<sequence>MTAIDSGKHPMGASDGKPNRMPLDAPIGIFDSGIGGLSVLRHVHALLPQENLLYFADAGFAPYGGKPEAEILERSAAIAGFLRQSGAKAVVVACNTATAAAIAHLRALHPDWAVVGVEPGLKPAAAASRSTVVGVLATERTVASEKFRLLRQRLEAESAVRFVCSPCPGLADAIEAGQLRSPDTAALLTRFLMPLLEAGADTIVLGCTHYPFVAELIHAIANRAGRPVQLIDTGEAVARQLARLLSAHDCLHAAQGPGSINAFTTGSAGSLDAAFHRLLGMRVQSMALKTAS</sequence>
<evidence type="ECO:0000313" key="9">
    <source>
        <dbReference type="Proteomes" id="UP000198284"/>
    </source>
</evidence>
<feature type="binding site" evidence="7">
    <location>
        <begin position="208"/>
        <end position="209"/>
    </location>
    <ligand>
        <name>substrate</name>
    </ligand>
</feature>
<dbReference type="SUPFAM" id="SSF53681">
    <property type="entry name" value="Aspartate/glutamate racemase"/>
    <property type="match status" value="2"/>
</dbReference>
<evidence type="ECO:0000313" key="8">
    <source>
        <dbReference type="EMBL" id="SNS34096.1"/>
    </source>
</evidence>
<gene>
    <name evidence="7" type="primary">murI</name>
    <name evidence="8" type="ORF">SAMN06265795_102291</name>
</gene>
<dbReference type="PROSITE" id="PS00923">
    <property type="entry name" value="ASP_GLU_RACEMASE_1"/>
    <property type="match status" value="1"/>
</dbReference>
<keyword evidence="5 7" id="KW-0413">Isomerase</keyword>
<dbReference type="GO" id="GO:0008881">
    <property type="term" value="F:glutamate racemase activity"/>
    <property type="evidence" value="ECO:0007669"/>
    <property type="project" value="UniProtKB-UniRule"/>
</dbReference>
<accession>A0A239DNL2</accession>
<evidence type="ECO:0000256" key="7">
    <source>
        <dbReference type="HAMAP-Rule" id="MF_00258"/>
    </source>
</evidence>
<feature type="binding site" evidence="7">
    <location>
        <begin position="95"/>
        <end position="96"/>
    </location>
    <ligand>
        <name>substrate</name>
    </ligand>
</feature>
<feature type="active site" description="Proton donor/acceptor" evidence="7">
    <location>
        <position position="207"/>
    </location>
</feature>